<dbReference type="PROSITE" id="PS50118">
    <property type="entry name" value="HMG_BOX_2"/>
    <property type="match status" value="1"/>
</dbReference>
<dbReference type="GO" id="GO:0006357">
    <property type="term" value="P:regulation of transcription by RNA polymerase II"/>
    <property type="evidence" value="ECO:0007669"/>
    <property type="project" value="TreeGrafter"/>
</dbReference>
<dbReference type="InterPro" id="IPR036910">
    <property type="entry name" value="HMG_box_dom_sf"/>
</dbReference>
<feature type="compositionally biased region" description="Polar residues" evidence="5">
    <location>
        <begin position="24"/>
        <end position="47"/>
    </location>
</feature>
<evidence type="ECO:0000256" key="3">
    <source>
        <dbReference type="ARBA" id="ARBA00023242"/>
    </source>
</evidence>
<protein>
    <recommendedName>
        <fullName evidence="6">HMG box domain-containing protein</fullName>
    </recommendedName>
</protein>
<dbReference type="SMART" id="SM00398">
    <property type="entry name" value="HMG"/>
    <property type="match status" value="1"/>
</dbReference>
<keyword evidence="8" id="KW-1185">Reference proteome</keyword>
<feature type="domain" description="HMG box" evidence="6">
    <location>
        <begin position="115"/>
        <end position="183"/>
    </location>
</feature>
<dbReference type="PRINTS" id="PR00886">
    <property type="entry name" value="HIGHMOBLTY12"/>
</dbReference>
<dbReference type="GO" id="GO:0005634">
    <property type="term" value="C:nucleus"/>
    <property type="evidence" value="ECO:0007669"/>
    <property type="project" value="UniProtKB-SubCell"/>
</dbReference>
<dbReference type="InterPro" id="IPR051365">
    <property type="entry name" value="TOX_HMG-box_domain"/>
</dbReference>
<feature type="DNA-binding region" description="HMG box" evidence="4">
    <location>
        <begin position="115"/>
        <end position="183"/>
    </location>
</feature>
<accession>A0A8T2PVH5</accession>
<feature type="compositionally biased region" description="Low complexity" evidence="5">
    <location>
        <begin position="50"/>
        <end position="75"/>
    </location>
</feature>
<dbReference type="InterPro" id="IPR009071">
    <property type="entry name" value="HMG_box_dom"/>
</dbReference>
<sequence length="317" mass="34061">MLHKANSDSSRCSGHPQMDDFRPSIQSVMMQQNHLTTINQSQLSTHLGLSRNSIPHSSPSPPGSKRASPSPSSSVPEEDPDEAQKVGGAEKRQAVDAGKKPKPQKKKKKKDPNEPQKPVSAYALFFRDTQAAIKGQNPSATFGEVSKIVASTWDGLGEEQKQLYKRKTEIAKKEYLKQLAAYRASLVSQSYSEPGEITGAQMTGSKPVGFPGVGVGQGQGGAYPGHAHQHQQAQHQASVSPLLHPSLTRGLSMPVPLSGANMAAASPPPPHPAMHQHASLQHQHQPVAMQKPLGNQHQHQLPLHSQPMPQVSSAPVM</sequence>
<dbReference type="FunFam" id="1.10.30.10:FF:000005">
    <property type="entry name" value="TOX high mobility group box family member 3"/>
    <property type="match status" value="1"/>
</dbReference>
<feature type="compositionally biased region" description="Basic residues" evidence="5">
    <location>
        <begin position="100"/>
        <end position="110"/>
    </location>
</feature>
<feature type="compositionally biased region" description="Low complexity" evidence="5">
    <location>
        <begin position="296"/>
        <end position="310"/>
    </location>
</feature>
<dbReference type="AlphaFoldDB" id="A0A8T2PVH5"/>
<name>A0A8T2PVH5_9TELE</name>
<feature type="compositionally biased region" description="Low complexity" evidence="5">
    <location>
        <begin position="224"/>
        <end position="241"/>
    </location>
</feature>
<evidence type="ECO:0000313" key="8">
    <source>
        <dbReference type="Proteomes" id="UP000824540"/>
    </source>
</evidence>
<gene>
    <name evidence="7" type="ORF">JZ751_000064</name>
</gene>
<evidence type="ECO:0000256" key="2">
    <source>
        <dbReference type="ARBA" id="ARBA00023125"/>
    </source>
</evidence>
<dbReference type="GO" id="GO:0031490">
    <property type="term" value="F:chromatin DNA binding"/>
    <property type="evidence" value="ECO:0007669"/>
    <property type="project" value="TreeGrafter"/>
</dbReference>
<comment type="caution">
    <text evidence="7">The sequence shown here is derived from an EMBL/GenBank/DDBJ whole genome shotgun (WGS) entry which is preliminary data.</text>
</comment>
<reference evidence="7" key="1">
    <citation type="thesis" date="2021" institute="BYU ScholarsArchive" country="Provo, UT, USA">
        <title>Applications of and Algorithms for Genome Assembly and Genomic Analyses with an Emphasis on Marine Teleosts.</title>
        <authorList>
            <person name="Pickett B.D."/>
        </authorList>
    </citation>
    <scope>NUCLEOTIDE SEQUENCE</scope>
    <source>
        <strain evidence="7">HI-2016</strain>
    </source>
</reference>
<feature type="compositionally biased region" description="Basic and acidic residues" evidence="5">
    <location>
        <begin position="82"/>
        <end position="99"/>
    </location>
</feature>
<dbReference type="PANTHER" id="PTHR45781:SF1">
    <property type="entry name" value="HMG BOX DOMAIN-CONTAINING PROTEIN"/>
    <property type="match status" value="1"/>
</dbReference>
<comment type="subcellular location">
    <subcellularLocation>
        <location evidence="1">Nucleus</location>
    </subcellularLocation>
</comment>
<evidence type="ECO:0000256" key="5">
    <source>
        <dbReference type="SAM" id="MobiDB-lite"/>
    </source>
</evidence>
<dbReference type="Proteomes" id="UP000824540">
    <property type="component" value="Unassembled WGS sequence"/>
</dbReference>
<dbReference type="EMBL" id="JAFBMS010000001">
    <property type="protein sequence ID" value="KAG9355226.1"/>
    <property type="molecule type" value="Genomic_DNA"/>
</dbReference>
<dbReference type="PANTHER" id="PTHR45781">
    <property type="entry name" value="AGAP000281-PA"/>
    <property type="match status" value="1"/>
</dbReference>
<proteinExistence type="predicted"/>
<evidence type="ECO:0000256" key="1">
    <source>
        <dbReference type="ARBA" id="ARBA00004123"/>
    </source>
</evidence>
<dbReference type="CDD" id="cd21995">
    <property type="entry name" value="HMG-box_TOX-like"/>
    <property type="match status" value="1"/>
</dbReference>
<dbReference type="Gene3D" id="1.10.30.10">
    <property type="entry name" value="High mobility group box domain"/>
    <property type="match status" value="1"/>
</dbReference>
<dbReference type="Pfam" id="PF00505">
    <property type="entry name" value="HMG_box"/>
    <property type="match status" value="1"/>
</dbReference>
<organism evidence="7 8">
    <name type="scientific">Albula glossodonta</name>
    <name type="common">roundjaw bonefish</name>
    <dbReference type="NCBI Taxonomy" id="121402"/>
    <lineage>
        <taxon>Eukaryota</taxon>
        <taxon>Metazoa</taxon>
        <taxon>Chordata</taxon>
        <taxon>Craniata</taxon>
        <taxon>Vertebrata</taxon>
        <taxon>Euteleostomi</taxon>
        <taxon>Actinopterygii</taxon>
        <taxon>Neopterygii</taxon>
        <taxon>Teleostei</taxon>
        <taxon>Albuliformes</taxon>
        <taxon>Albulidae</taxon>
        <taxon>Albula</taxon>
    </lineage>
</organism>
<feature type="region of interest" description="Disordered" evidence="5">
    <location>
        <begin position="218"/>
        <end position="317"/>
    </location>
</feature>
<feature type="region of interest" description="Disordered" evidence="5">
    <location>
        <begin position="1"/>
        <end position="118"/>
    </location>
</feature>
<dbReference type="OrthoDB" id="10027956at2759"/>
<dbReference type="SUPFAM" id="SSF47095">
    <property type="entry name" value="HMG-box"/>
    <property type="match status" value="1"/>
</dbReference>
<evidence type="ECO:0000256" key="4">
    <source>
        <dbReference type="PROSITE-ProRule" id="PRU00267"/>
    </source>
</evidence>
<keyword evidence="2 4" id="KW-0238">DNA-binding</keyword>
<evidence type="ECO:0000313" key="7">
    <source>
        <dbReference type="EMBL" id="KAG9355226.1"/>
    </source>
</evidence>
<keyword evidence="3 4" id="KW-0539">Nucleus</keyword>
<evidence type="ECO:0000259" key="6">
    <source>
        <dbReference type="PROSITE" id="PS50118"/>
    </source>
</evidence>